<accession>A0A0D6DUS6</accession>
<dbReference type="CDD" id="cd02414">
    <property type="entry name" value="KH-II_Jag"/>
    <property type="match status" value="1"/>
</dbReference>
<dbReference type="PANTHER" id="PTHR35800:SF1">
    <property type="entry name" value="RNA-BINDING PROTEIN KHPB"/>
    <property type="match status" value="1"/>
</dbReference>
<dbReference type="SMART" id="SM01245">
    <property type="entry name" value="Jag_N"/>
    <property type="match status" value="1"/>
</dbReference>
<reference evidence="7" key="1">
    <citation type="submission" date="2015-01" db="EMBL/GenBank/DDBJ databases">
        <authorList>
            <person name="Andreevskaya M."/>
        </authorList>
    </citation>
    <scope>NUCLEOTIDE SEQUENCE [LARGE SCALE GENOMIC DNA]</scope>
    <source>
        <strain evidence="7">MKFS47</strain>
    </source>
</reference>
<comment type="similarity">
    <text evidence="4">Belongs to the KhpB RNA-binding protein family.</text>
</comment>
<dbReference type="EMBL" id="LN774769">
    <property type="protein sequence ID" value="CEN27511.1"/>
    <property type="molecule type" value="Genomic_DNA"/>
</dbReference>
<dbReference type="GO" id="GO:0005737">
    <property type="term" value="C:cytoplasm"/>
    <property type="evidence" value="ECO:0007669"/>
    <property type="project" value="UniProtKB-SubCell"/>
</dbReference>
<dbReference type="GO" id="GO:0071555">
    <property type="term" value="P:cell wall organization"/>
    <property type="evidence" value="ECO:0007669"/>
    <property type="project" value="UniProtKB-KW"/>
</dbReference>
<proteinExistence type="inferred from homology"/>
<dbReference type="SUPFAM" id="SSF82708">
    <property type="entry name" value="R3H domain"/>
    <property type="match status" value="1"/>
</dbReference>
<comment type="subcellular location">
    <subcellularLocation>
        <location evidence="4">Cytoplasm</location>
    </subcellularLocation>
</comment>
<dbReference type="HOGENOM" id="CLU_042512_0_0_9"/>
<dbReference type="KEGG" id="lpk:LACPI_0311"/>
<protein>
    <recommendedName>
        <fullName evidence="4">RNA-binding protein KhpB</fullName>
    </recommendedName>
    <alternativeName>
        <fullName evidence="4">RNA-binding protein EloR</fullName>
    </alternativeName>
</protein>
<dbReference type="PROSITE" id="PS51061">
    <property type="entry name" value="R3H"/>
    <property type="match status" value="1"/>
</dbReference>
<dbReference type="GO" id="GO:0003723">
    <property type="term" value="F:RNA binding"/>
    <property type="evidence" value="ECO:0007669"/>
    <property type="project" value="UniProtKB-UniRule"/>
</dbReference>
<keyword evidence="4" id="KW-0694">RNA-binding</keyword>
<dbReference type="Gene3D" id="3.30.1370.50">
    <property type="entry name" value="R3H-like domain"/>
    <property type="match status" value="1"/>
</dbReference>
<organism evidence="6 7">
    <name type="scientific">Pseudolactococcus piscium MKFS47</name>
    <dbReference type="NCBI Taxonomy" id="297352"/>
    <lineage>
        <taxon>Bacteria</taxon>
        <taxon>Bacillati</taxon>
        <taxon>Bacillota</taxon>
        <taxon>Bacilli</taxon>
        <taxon>Lactobacillales</taxon>
        <taxon>Streptococcaceae</taxon>
        <taxon>Pseudolactococcus</taxon>
    </lineage>
</organism>
<dbReference type="InterPro" id="IPR036867">
    <property type="entry name" value="R3H_dom_sf"/>
</dbReference>
<dbReference type="GO" id="GO:0008360">
    <property type="term" value="P:regulation of cell shape"/>
    <property type="evidence" value="ECO:0007669"/>
    <property type="project" value="UniProtKB-KW"/>
</dbReference>
<dbReference type="GO" id="GO:0009252">
    <property type="term" value="P:peptidoglycan biosynthetic process"/>
    <property type="evidence" value="ECO:0007669"/>
    <property type="project" value="UniProtKB-UniRule"/>
</dbReference>
<dbReference type="InterPro" id="IPR032782">
    <property type="entry name" value="KhpB_N"/>
</dbReference>
<dbReference type="SMART" id="SM00393">
    <property type="entry name" value="R3H"/>
    <property type="match status" value="1"/>
</dbReference>
<dbReference type="Gene3D" id="3.30.30.80">
    <property type="entry name" value="probable RNA-binding protein from clostridium symbiosum atcc 14940"/>
    <property type="match status" value="1"/>
</dbReference>
<evidence type="ECO:0000256" key="4">
    <source>
        <dbReference type="HAMAP-Rule" id="MF_00867"/>
    </source>
</evidence>
<dbReference type="Proteomes" id="UP000033166">
    <property type="component" value="Chromosome I"/>
</dbReference>
<dbReference type="Pfam" id="PF13083">
    <property type="entry name" value="KH_KhpA-B"/>
    <property type="match status" value="1"/>
</dbReference>
<dbReference type="InterPro" id="IPR015946">
    <property type="entry name" value="KH_dom-like_a/b"/>
</dbReference>
<feature type="domain" description="R3H" evidence="5">
    <location>
        <begin position="231"/>
        <end position="296"/>
    </location>
</feature>
<dbReference type="InterPro" id="IPR039247">
    <property type="entry name" value="KhpB"/>
</dbReference>
<dbReference type="STRING" id="1364.LP2241_10301"/>
<evidence type="ECO:0000256" key="2">
    <source>
        <dbReference type="ARBA" id="ARBA00023186"/>
    </source>
</evidence>
<comment type="function">
    <text evidence="4">A probable RNA chaperone. Forms a complex with KhpA which binds to cellular RNA and controls its expression. Plays a role in peptidoglycan (PG) homeostasis and cell length regulation.</text>
</comment>
<evidence type="ECO:0000256" key="3">
    <source>
        <dbReference type="ARBA" id="ARBA00023316"/>
    </source>
</evidence>
<dbReference type="Gene3D" id="3.30.300.20">
    <property type="match status" value="1"/>
</dbReference>
<dbReference type="HAMAP" id="MF_00867">
    <property type="entry name" value="KhpB"/>
    <property type="match status" value="1"/>
</dbReference>
<dbReference type="InterPro" id="IPR038008">
    <property type="entry name" value="Jag_KH"/>
</dbReference>
<dbReference type="InterPro" id="IPR038247">
    <property type="entry name" value="Jag_N_dom_sf"/>
</dbReference>
<keyword evidence="1 4" id="KW-0133">Cell shape</keyword>
<dbReference type="PANTHER" id="PTHR35800">
    <property type="entry name" value="PROTEIN JAG"/>
    <property type="match status" value="1"/>
</dbReference>
<dbReference type="NCBIfam" id="NF041568">
    <property type="entry name" value="Jag_EloR"/>
    <property type="match status" value="1"/>
</dbReference>
<keyword evidence="2 4" id="KW-0143">Chaperone</keyword>
<comment type="subunit">
    <text evidence="4">Forms a complex with KhpA.</text>
</comment>
<comment type="caution">
    <text evidence="4">Lacks conserved residue(s) required for the propagation of feature annotation.</text>
</comment>
<dbReference type="Pfam" id="PF01424">
    <property type="entry name" value="R3H"/>
    <property type="match status" value="1"/>
</dbReference>
<comment type="domain">
    <text evidence="4">Has an N-terminal Jag-N domain and 2 RNA-binding domains (KH and R3H).</text>
</comment>
<dbReference type="AlphaFoldDB" id="A0A0D6DUS6"/>
<keyword evidence="3 4" id="KW-0961">Cell wall biogenesis/degradation</keyword>
<evidence type="ECO:0000259" key="5">
    <source>
        <dbReference type="PROSITE" id="PS51061"/>
    </source>
</evidence>
<evidence type="ECO:0000313" key="7">
    <source>
        <dbReference type="Proteomes" id="UP000033166"/>
    </source>
</evidence>
<dbReference type="RefSeq" id="WP_047914781.1">
    <property type="nucleotide sequence ID" value="NZ_LN774769.1"/>
</dbReference>
<dbReference type="InterPro" id="IPR001374">
    <property type="entry name" value="R3H_dom"/>
</dbReference>
<name>A0A0D6DUS6_9LACT</name>
<sequence>MAIFTGNTVDEAIERGLKKLGVKRENVHIQIHQKDKKGFLGIGKKRARIQIDPIHEETVRQADRLATRGLDADFIAESPRVQSAMEATVELSQVIKAVKAAEKASTGDLSQEAKDAIIEEAKLEIAEKKLVDQINTLDIEIDESQSSQNKVIKEVAKYLTIITQDIGVPASVSVRQDGNLTIFTLKSSQDGLLIGKHGKILQALQVLAKAYANSLTDERVTLAINVGDYHEKRKVYITSLAHHAAKRAAKGEVVYINDLQGNERKIVHAIIAREAGVSSHSTGRENGRYIIVTKEK</sequence>
<evidence type="ECO:0000256" key="1">
    <source>
        <dbReference type="ARBA" id="ARBA00022960"/>
    </source>
</evidence>
<keyword evidence="4" id="KW-0963">Cytoplasm</keyword>
<dbReference type="Pfam" id="PF14804">
    <property type="entry name" value="Jag_N"/>
    <property type="match status" value="1"/>
</dbReference>
<evidence type="ECO:0000313" key="6">
    <source>
        <dbReference type="EMBL" id="CEN27511.1"/>
    </source>
</evidence>
<gene>
    <name evidence="4" type="primary">khpB</name>
    <name evidence="4" type="synonym">eloR</name>
    <name evidence="6" type="ORF">LACPI_0311</name>
</gene>